<organism evidence="1">
    <name type="scientific">viral metagenome</name>
    <dbReference type="NCBI Taxonomy" id="1070528"/>
    <lineage>
        <taxon>unclassified sequences</taxon>
        <taxon>metagenomes</taxon>
        <taxon>organismal metagenomes</taxon>
    </lineage>
</organism>
<dbReference type="EMBL" id="MN740268">
    <property type="protein sequence ID" value="QHT96847.1"/>
    <property type="molecule type" value="Genomic_DNA"/>
</dbReference>
<dbReference type="AlphaFoldDB" id="A0A6C0IYS2"/>
<name>A0A6C0IYS2_9ZZZZ</name>
<evidence type="ECO:0000313" key="1">
    <source>
        <dbReference type="EMBL" id="QHT96847.1"/>
    </source>
</evidence>
<accession>A0A6C0IYS2</accession>
<protein>
    <submittedName>
        <fullName evidence="1">Uncharacterized protein</fullName>
    </submittedName>
</protein>
<sequence>MDIPEPIFVSKHKFDKINEKVKKYSTHVLKKAEIKNEYTIITCMCDVKHTYDIEYLKFTPSEI</sequence>
<reference evidence="1" key="1">
    <citation type="journal article" date="2020" name="Nature">
        <title>Giant virus diversity and host interactions through global metagenomics.</title>
        <authorList>
            <person name="Schulz F."/>
            <person name="Roux S."/>
            <person name="Paez-Espino D."/>
            <person name="Jungbluth S."/>
            <person name="Walsh D.A."/>
            <person name="Denef V.J."/>
            <person name="McMahon K.D."/>
            <person name="Konstantinidis K.T."/>
            <person name="Eloe-Fadrosh E.A."/>
            <person name="Kyrpides N.C."/>
            <person name="Woyke T."/>
        </authorList>
    </citation>
    <scope>NUCLEOTIDE SEQUENCE</scope>
    <source>
        <strain evidence="1">GVMAG-M-3300024336-7</strain>
    </source>
</reference>
<proteinExistence type="predicted"/>